<proteinExistence type="predicted"/>
<keyword evidence="2" id="KW-1185">Reference proteome</keyword>
<evidence type="ECO:0000313" key="2">
    <source>
        <dbReference type="Proteomes" id="UP000366872"/>
    </source>
</evidence>
<gene>
    <name evidence="1" type="ORF">PDESU_00382</name>
</gene>
<name>A0A6C2TVZ0_PONDE</name>
<dbReference type="RefSeq" id="WP_136077554.1">
    <property type="nucleotide sequence ID" value="NZ_CAAHFG010000001.1"/>
</dbReference>
<dbReference type="Proteomes" id="UP000366872">
    <property type="component" value="Unassembled WGS sequence"/>
</dbReference>
<reference evidence="1 2" key="1">
    <citation type="submission" date="2019-04" db="EMBL/GenBank/DDBJ databases">
        <authorList>
            <person name="Van Vliet M D."/>
        </authorList>
    </citation>
    <scope>NUCLEOTIDE SEQUENCE [LARGE SCALE GENOMIC DNA]</scope>
    <source>
        <strain evidence="1 2">F1</strain>
    </source>
</reference>
<sequence>MKKLIIALVLFIIPLSILALFGAIIWFENSHWVKGNDIVYEALPETQEWLLSQRPSLEIFPSDLPHLVTKTATHRSELKDSPDVLSTTTEFKYLVLFKTSDIVLCADFSVTLTPDGNPKEIYQENVYALFTETKSNPEDGYQHMNSYFGKQLHPDKLGKYYTELSKSGDVGEIRNLINTNPIRLLSIVKDSDPILKIMSQPEH</sequence>
<evidence type="ECO:0000313" key="1">
    <source>
        <dbReference type="EMBL" id="VGO11835.1"/>
    </source>
</evidence>
<dbReference type="AlphaFoldDB" id="A0A6C2TVZ0"/>
<organism evidence="1 2">
    <name type="scientific">Pontiella desulfatans</name>
    <dbReference type="NCBI Taxonomy" id="2750659"/>
    <lineage>
        <taxon>Bacteria</taxon>
        <taxon>Pseudomonadati</taxon>
        <taxon>Kiritimatiellota</taxon>
        <taxon>Kiritimatiellia</taxon>
        <taxon>Kiritimatiellales</taxon>
        <taxon>Pontiellaceae</taxon>
        <taxon>Pontiella</taxon>
    </lineage>
</organism>
<accession>A0A6C2TVZ0</accession>
<dbReference type="EMBL" id="CAAHFG010000001">
    <property type="protein sequence ID" value="VGO11835.1"/>
    <property type="molecule type" value="Genomic_DNA"/>
</dbReference>
<protein>
    <submittedName>
        <fullName evidence="1">Uncharacterized protein</fullName>
    </submittedName>
</protein>